<reference evidence="2 3" key="1">
    <citation type="journal article" date="2013" name="Genome Announc.">
        <title>Genome Sequence of an Epidemic Isolate of Mycobacterium abscessus subsp. bolletii from Rio de Janeiro, Brazil.</title>
        <authorList>
            <person name="Davidson R.M."/>
            <person name="Reynolds P.R."/>
            <person name="Farias-Hesson E."/>
            <person name="Duarte R.S."/>
            <person name="Jackson M."/>
            <person name="Strong M."/>
        </authorList>
    </citation>
    <scope>NUCLEOTIDE SEQUENCE [LARGE SCALE GENOMIC DNA]</scope>
    <source>
        <strain evidence="2 3">CRM-0020</strain>
    </source>
</reference>
<organism evidence="2 3">
    <name type="scientific">Mycobacteroides abscessus subsp. bolletii CRM-0020</name>
    <dbReference type="NCBI Taxonomy" id="1306401"/>
    <lineage>
        <taxon>Bacteria</taxon>
        <taxon>Bacillati</taxon>
        <taxon>Actinomycetota</taxon>
        <taxon>Actinomycetes</taxon>
        <taxon>Mycobacteriales</taxon>
        <taxon>Mycobacteriaceae</taxon>
        <taxon>Mycobacteroides</taxon>
        <taxon>Mycobacteroides abscessus</taxon>
    </lineage>
</organism>
<dbReference type="EMBL" id="ATFQ01000022">
    <property type="protein sequence ID" value="EPQ23199.1"/>
    <property type="molecule type" value="Genomic_DNA"/>
</dbReference>
<name>A0A829HTG3_9MYCO</name>
<gene>
    <name evidence="2" type="ORF">J108_12220</name>
</gene>
<dbReference type="AlphaFoldDB" id="A0A829HTG3"/>
<evidence type="ECO:0000256" key="1">
    <source>
        <dbReference type="SAM" id="MobiDB-lite"/>
    </source>
</evidence>
<proteinExistence type="predicted"/>
<comment type="caution">
    <text evidence="2">The sequence shown here is derived from an EMBL/GenBank/DDBJ whole genome shotgun (WGS) entry which is preliminary data.</text>
</comment>
<feature type="region of interest" description="Disordered" evidence="1">
    <location>
        <begin position="12"/>
        <end position="31"/>
    </location>
</feature>
<dbReference type="Proteomes" id="UP000014969">
    <property type="component" value="Unassembled WGS sequence"/>
</dbReference>
<sequence>MVCGFHFGAKDHRDEAVRRKKNEQPWTGINR</sequence>
<evidence type="ECO:0000313" key="2">
    <source>
        <dbReference type="EMBL" id="EPQ23199.1"/>
    </source>
</evidence>
<evidence type="ECO:0000313" key="3">
    <source>
        <dbReference type="Proteomes" id="UP000014969"/>
    </source>
</evidence>
<accession>A0A829HTG3</accession>
<protein>
    <submittedName>
        <fullName evidence="2">Uncharacterized protein</fullName>
    </submittedName>
</protein>